<dbReference type="SUPFAM" id="SSF52172">
    <property type="entry name" value="CheY-like"/>
    <property type="match status" value="1"/>
</dbReference>
<dbReference type="SMART" id="SM00862">
    <property type="entry name" value="Trans_reg_C"/>
    <property type="match status" value="1"/>
</dbReference>
<name>B8GLT2_THISH</name>
<dbReference type="CDD" id="cd00383">
    <property type="entry name" value="trans_reg_C"/>
    <property type="match status" value="1"/>
</dbReference>
<dbReference type="InterPro" id="IPR001867">
    <property type="entry name" value="OmpR/PhoB-type_DNA-bd"/>
</dbReference>
<dbReference type="KEGG" id="tgr:Tgr7_0588"/>
<organism evidence="10 11">
    <name type="scientific">Thioalkalivibrio sulfidiphilus (strain HL-EbGR7)</name>
    <dbReference type="NCBI Taxonomy" id="396588"/>
    <lineage>
        <taxon>Bacteria</taxon>
        <taxon>Pseudomonadati</taxon>
        <taxon>Pseudomonadota</taxon>
        <taxon>Gammaproteobacteria</taxon>
        <taxon>Chromatiales</taxon>
        <taxon>Ectothiorhodospiraceae</taxon>
        <taxon>Thioalkalivibrio</taxon>
    </lineage>
</organism>
<gene>
    <name evidence="10" type="ordered locus">Tgr7_0588</name>
</gene>
<dbReference type="InterPro" id="IPR039420">
    <property type="entry name" value="WalR-like"/>
</dbReference>
<dbReference type="SMART" id="SM00448">
    <property type="entry name" value="REC"/>
    <property type="match status" value="1"/>
</dbReference>
<dbReference type="PANTHER" id="PTHR48111:SF37">
    <property type="entry name" value="RESPONSE REGULATOR PROTEIN CARR"/>
    <property type="match status" value="1"/>
</dbReference>
<dbReference type="InterPro" id="IPR011006">
    <property type="entry name" value="CheY-like_superfamily"/>
</dbReference>
<dbReference type="OrthoDB" id="9802426at2"/>
<dbReference type="GO" id="GO:0005829">
    <property type="term" value="C:cytosol"/>
    <property type="evidence" value="ECO:0007669"/>
    <property type="project" value="TreeGrafter"/>
</dbReference>
<evidence type="ECO:0000313" key="10">
    <source>
        <dbReference type="EMBL" id="ACL71685.1"/>
    </source>
</evidence>
<dbReference type="PROSITE" id="PS51755">
    <property type="entry name" value="OMPR_PHOB"/>
    <property type="match status" value="1"/>
</dbReference>
<dbReference type="AlphaFoldDB" id="B8GLT2"/>
<protein>
    <submittedName>
        <fullName evidence="10">Two component transcriptional regulator, winged helix family</fullName>
    </submittedName>
</protein>
<dbReference type="PROSITE" id="PS50110">
    <property type="entry name" value="RESPONSE_REGULATORY"/>
    <property type="match status" value="1"/>
</dbReference>
<evidence type="ECO:0000256" key="7">
    <source>
        <dbReference type="PROSITE-ProRule" id="PRU01091"/>
    </source>
</evidence>
<dbReference type="Proteomes" id="UP000002383">
    <property type="component" value="Chromosome"/>
</dbReference>
<evidence type="ECO:0000259" key="9">
    <source>
        <dbReference type="PROSITE" id="PS51755"/>
    </source>
</evidence>
<dbReference type="PANTHER" id="PTHR48111">
    <property type="entry name" value="REGULATOR OF RPOS"/>
    <property type="match status" value="1"/>
</dbReference>
<dbReference type="InterPro" id="IPR001789">
    <property type="entry name" value="Sig_transdc_resp-reg_receiver"/>
</dbReference>
<reference evidence="10 11" key="1">
    <citation type="journal article" date="2011" name="Stand. Genomic Sci.">
        <title>Complete genome sequence of 'Thioalkalivibrio sulfidophilus' HL-EbGr7.</title>
        <authorList>
            <person name="Muyzer G."/>
            <person name="Sorokin D.Y."/>
            <person name="Mavromatis K."/>
            <person name="Lapidus A."/>
            <person name="Clum A."/>
            <person name="Ivanova N."/>
            <person name="Pati A."/>
            <person name="d'Haeseleer P."/>
            <person name="Woyke T."/>
            <person name="Kyrpides N.C."/>
        </authorList>
    </citation>
    <scope>NUCLEOTIDE SEQUENCE [LARGE SCALE GENOMIC DNA]</scope>
    <source>
        <strain evidence="10 11">HL-EbGR7</strain>
    </source>
</reference>
<keyword evidence="4 7" id="KW-0238">DNA-binding</keyword>
<feature type="modified residue" description="4-aspartylphosphate" evidence="6">
    <location>
        <position position="51"/>
    </location>
</feature>
<feature type="domain" description="OmpR/PhoB-type" evidence="9">
    <location>
        <begin position="124"/>
        <end position="219"/>
    </location>
</feature>
<sequence>MRVLIVEDDAELGPRLRQRLAREGLAVDLAANGIDGRHLGETEPYDLVILDLGLPDLSGLDILTAWRRAGLSMPVLILTARDGWRERVEGLRAGADDYLGKPFHTEELLARVQALLRRGAPVRDTVLHVGPWRLDEQRQCLLNESGEETALTATEYRLLRYFLRHPGEVLSKTQLSEHLYEYESERDSNVLEVYVRRLRDKLGRDLIETRRGQGYVLRKT</sequence>
<dbReference type="InterPro" id="IPR016032">
    <property type="entry name" value="Sig_transdc_resp-reg_C-effctor"/>
</dbReference>
<dbReference type="FunFam" id="3.40.50.2300:FF:000002">
    <property type="entry name" value="DNA-binding response regulator PhoP"/>
    <property type="match status" value="1"/>
</dbReference>
<evidence type="ECO:0000256" key="5">
    <source>
        <dbReference type="ARBA" id="ARBA00023163"/>
    </source>
</evidence>
<dbReference type="GO" id="GO:0000156">
    <property type="term" value="F:phosphorelay response regulator activity"/>
    <property type="evidence" value="ECO:0007669"/>
    <property type="project" value="TreeGrafter"/>
</dbReference>
<evidence type="ECO:0000256" key="2">
    <source>
        <dbReference type="ARBA" id="ARBA00023012"/>
    </source>
</evidence>
<proteinExistence type="predicted"/>
<dbReference type="GO" id="GO:0032993">
    <property type="term" value="C:protein-DNA complex"/>
    <property type="evidence" value="ECO:0007669"/>
    <property type="project" value="TreeGrafter"/>
</dbReference>
<dbReference type="STRING" id="396588.Tgr7_0588"/>
<evidence type="ECO:0000256" key="1">
    <source>
        <dbReference type="ARBA" id="ARBA00022553"/>
    </source>
</evidence>
<dbReference type="InterPro" id="IPR036388">
    <property type="entry name" value="WH-like_DNA-bd_sf"/>
</dbReference>
<dbReference type="EMBL" id="CP001339">
    <property type="protein sequence ID" value="ACL71685.1"/>
    <property type="molecule type" value="Genomic_DNA"/>
</dbReference>
<evidence type="ECO:0000256" key="6">
    <source>
        <dbReference type="PROSITE-ProRule" id="PRU00169"/>
    </source>
</evidence>
<dbReference type="Gene3D" id="1.10.10.10">
    <property type="entry name" value="Winged helix-like DNA-binding domain superfamily/Winged helix DNA-binding domain"/>
    <property type="match status" value="1"/>
</dbReference>
<evidence type="ECO:0000259" key="8">
    <source>
        <dbReference type="PROSITE" id="PS50110"/>
    </source>
</evidence>
<evidence type="ECO:0000256" key="4">
    <source>
        <dbReference type="ARBA" id="ARBA00023125"/>
    </source>
</evidence>
<feature type="domain" description="Response regulatory" evidence="8">
    <location>
        <begin position="2"/>
        <end position="116"/>
    </location>
</feature>
<dbReference type="GO" id="GO:0006355">
    <property type="term" value="P:regulation of DNA-templated transcription"/>
    <property type="evidence" value="ECO:0007669"/>
    <property type="project" value="InterPro"/>
</dbReference>
<dbReference type="SUPFAM" id="SSF46894">
    <property type="entry name" value="C-terminal effector domain of the bipartite response regulators"/>
    <property type="match status" value="1"/>
</dbReference>
<dbReference type="eggNOG" id="COG0745">
    <property type="taxonomic scope" value="Bacteria"/>
</dbReference>
<dbReference type="RefSeq" id="WP_012637173.1">
    <property type="nucleotide sequence ID" value="NC_011901.1"/>
</dbReference>
<feature type="DNA-binding region" description="OmpR/PhoB-type" evidence="7">
    <location>
        <begin position="124"/>
        <end position="219"/>
    </location>
</feature>
<dbReference type="Pfam" id="PF00486">
    <property type="entry name" value="Trans_reg_C"/>
    <property type="match status" value="1"/>
</dbReference>
<dbReference type="GO" id="GO:0000976">
    <property type="term" value="F:transcription cis-regulatory region binding"/>
    <property type="evidence" value="ECO:0007669"/>
    <property type="project" value="TreeGrafter"/>
</dbReference>
<keyword evidence="2" id="KW-0902">Two-component regulatory system</keyword>
<dbReference type="HOGENOM" id="CLU_000445_30_1_6"/>
<keyword evidence="3" id="KW-0805">Transcription regulation</keyword>
<keyword evidence="1 6" id="KW-0597">Phosphoprotein</keyword>
<dbReference type="Gene3D" id="6.10.250.690">
    <property type="match status" value="1"/>
</dbReference>
<accession>B8GLT2</accession>
<dbReference type="Pfam" id="PF00072">
    <property type="entry name" value="Response_reg"/>
    <property type="match status" value="1"/>
</dbReference>
<keyword evidence="11" id="KW-1185">Reference proteome</keyword>
<evidence type="ECO:0000313" key="11">
    <source>
        <dbReference type="Proteomes" id="UP000002383"/>
    </source>
</evidence>
<dbReference type="CDD" id="cd19934">
    <property type="entry name" value="REC_OmpR_EcPhoP-like"/>
    <property type="match status" value="1"/>
</dbReference>
<keyword evidence="5" id="KW-0804">Transcription</keyword>
<evidence type="ECO:0000256" key="3">
    <source>
        <dbReference type="ARBA" id="ARBA00023015"/>
    </source>
</evidence>
<dbReference type="Gene3D" id="3.40.50.2300">
    <property type="match status" value="1"/>
</dbReference>